<dbReference type="SUPFAM" id="SSF51556">
    <property type="entry name" value="Metallo-dependent hydrolases"/>
    <property type="match status" value="1"/>
</dbReference>
<dbReference type="EMBL" id="UINC01161689">
    <property type="protein sequence ID" value="SVD61027.1"/>
    <property type="molecule type" value="Genomic_DNA"/>
</dbReference>
<reference evidence="1" key="1">
    <citation type="submission" date="2018-05" db="EMBL/GenBank/DDBJ databases">
        <authorList>
            <person name="Lanie J.A."/>
            <person name="Ng W.-L."/>
            <person name="Kazmierczak K.M."/>
            <person name="Andrzejewski T.M."/>
            <person name="Davidsen T.M."/>
            <person name="Wayne K.J."/>
            <person name="Tettelin H."/>
            <person name="Glass J.I."/>
            <person name="Rusch D."/>
            <person name="Podicherti R."/>
            <person name="Tsui H.-C.T."/>
            <person name="Winkler M.E."/>
        </authorList>
    </citation>
    <scope>NUCLEOTIDE SEQUENCE</scope>
</reference>
<protein>
    <recommendedName>
        <fullName evidence="2">Histidinol phosphatase</fullName>
    </recommendedName>
</protein>
<dbReference type="InterPro" id="IPR046249">
    <property type="entry name" value="DUF6282"/>
</dbReference>
<evidence type="ECO:0008006" key="2">
    <source>
        <dbReference type="Google" id="ProtNLM"/>
    </source>
</evidence>
<accession>A0A382WQB3</accession>
<name>A0A382WQB3_9ZZZZ</name>
<dbReference type="Pfam" id="PF19799">
    <property type="entry name" value="DUF6282"/>
    <property type="match status" value="1"/>
</dbReference>
<gene>
    <name evidence="1" type="ORF">METZ01_LOCUS413881</name>
</gene>
<dbReference type="AlphaFoldDB" id="A0A382WQB3"/>
<evidence type="ECO:0000313" key="1">
    <source>
        <dbReference type="EMBL" id="SVD61027.1"/>
    </source>
</evidence>
<proteinExistence type="predicted"/>
<dbReference type="InterPro" id="IPR032466">
    <property type="entry name" value="Metal_Hydrolase"/>
</dbReference>
<organism evidence="1">
    <name type="scientific">marine metagenome</name>
    <dbReference type="NCBI Taxonomy" id="408172"/>
    <lineage>
        <taxon>unclassified sequences</taxon>
        <taxon>metagenomes</taxon>
        <taxon>ecological metagenomes</taxon>
    </lineage>
</organism>
<sequence length="192" mass="20506">MHAGAQGGRELLDGVVDLHVHAGPDSRPRSVSDLEAARGASEAGMRAILLKNHFTMTADRAALAMDQVDGLEIFGGVVLNRAVGGINPEAVRQMVEFSGSRGRVVWLPTFDAEWYVKNVGEGGSAFVPIIQNGSPVPDVLEIFSLVAEHNLLLAMGHSAPEEVLALIPEAKRLGVQRILVTHVFSQGATREQ</sequence>
<feature type="non-terminal residue" evidence="1">
    <location>
        <position position="192"/>
    </location>
</feature>